<evidence type="ECO:0000313" key="3">
    <source>
        <dbReference type="Proteomes" id="UP000298170"/>
    </source>
</evidence>
<dbReference type="Proteomes" id="UP000298170">
    <property type="component" value="Unassembled WGS sequence"/>
</dbReference>
<dbReference type="SMART" id="SM00347">
    <property type="entry name" value="HTH_MARR"/>
    <property type="match status" value="1"/>
</dbReference>
<comment type="caution">
    <text evidence="2">The sequence shown here is derived from an EMBL/GenBank/DDBJ whole genome shotgun (WGS) entry which is preliminary data.</text>
</comment>
<accession>A0A4R9AF35</accession>
<dbReference type="InterPro" id="IPR039422">
    <property type="entry name" value="MarR/SlyA-like"/>
</dbReference>
<dbReference type="OrthoDB" id="3237509at2"/>
<sequence>MPDRVDRIIEQWNTEKPSLDVSPMAVIGRLSRTALVVESRLARTFAQHGLDAASFDVLATLLRSGAPYRITPLGLAHEAMISTSAVAQRLNKLESRGFVVRRANPDDGRGTLVALTDAGKDLIETALPDHLETERAISAALSSEEQAVLAELLQRLSAAASI</sequence>
<evidence type="ECO:0000313" key="2">
    <source>
        <dbReference type="EMBL" id="TFD59780.1"/>
    </source>
</evidence>
<dbReference type="Pfam" id="PF12802">
    <property type="entry name" value="MarR_2"/>
    <property type="match status" value="1"/>
</dbReference>
<dbReference type="InterPro" id="IPR036390">
    <property type="entry name" value="WH_DNA-bd_sf"/>
</dbReference>
<dbReference type="PROSITE" id="PS50995">
    <property type="entry name" value="HTH_MARR_2"/>
    <property type="match status" value="1"/>
</dbReference>
<dbReference type="SUPFAM" id="SSF46785">
    <property type="entry name" value="Winged helix' DNA-binding domain"/>
    <property type="match status" value="1"/>
</dbReference>
<dbReference type="PANTHER" id="PTHR33164">
    <property type="entry name" value="TRANSCRIPTIONAL REGULATOR, MARR FAMILY"/>
    <property type="match status" value="1"/>
</dbReference>
<dbReference type="PRINTS" id="PR00598">
    <property type="entry name" value="HTHMARR"/>
</dbReference>
<reference evidence="2 3" key="1">
    <citation type="submission" date="2019-03" db="EMBL/GenBank/DDBJ databases">
        <title>Genomics of glacier-inhabiting Cryobacterium strains.</title>
        <authorList>
            <person name="Liu Q."/>
            <person name="Xin Y.-H."/>
        </authorList>
    </citation>
    <scope>NUCLEOTIDE SEQUENCE [LARGE SCALE GENOMIC DNA]</scope>
    <source>
        <strain evidence="2 3">Sr39</strain>
    </source>
</reference>
<dbReference type="InterPro" id="IPR000835">
    <property type="entry name" value="HTH_MarR-typ"/>
</dbReference>
<dbReference type="RefSeq" id="WP_134514489.1">
    <property type="nucleotide sequence ID" value="NZ_SOHJ01000009.1"/>
</dbReference>
<organism evidence="2 3">
    <name type="scientific">Cryobacterium suzukii</name>
    <dbReference type="NCBI Taxonomy" id="1259198"/>
    <lineage>
        <taxon>Bacteria</taxon>
        <taxon>Bacillati</taxon>
        <taxon>Actinomycetota</taxon>
        <taxon>Actinomycetes</taxon>
        <taxon>Micrococcales</taxon>
        <taxon>Microbacteriaceae</taxon>
        <taxon>Cryobacterium</taxon>
    </lineage>
</organism>
<proteinExistence type="predicted"/>
<name>A0A4R9AF35_9MICO</name>
<dbReference type="EMBL" id="SOHJ01000009">
    <property type="protein sequence ID" value="TFD59780.1"/>
    <property type="molecule type" value="Genomic_DNA"/>
</dbReference>
<dbReference type="GO" id="GO:0006950">
    <property type="term" value="P:response to stress"/>
    <property type="evidence" value="ECO:0007669"/>
    <property type="project" value="TreeGrafter"/>
</dbReference>
<evidence type="ECO:0000259" key="1">
    <source>
        <dbReference type="PROSITE" id="PS50995"/>
    </source>
</evidence>
<dbReference type="PANTHER" id="PTHR33164:SF104">
    <property type="entry name" value="TRANSCRIPTIONAL REGULATORY PROTEIN"/>
    <property type="match status" value="1"/>
</dbReference>
<dbReference type="InterPro" id="IPR036388">
    <property type="entry name" value="WH-like_DNA-bd_sf"/>
</dbReference>
<dbReference type="AlphaFoldDB" id="A0A4R9AF35"/>
<protein>
    <submittedName>
        <fullName evidence="2">MarR family transcriptional regulator</fullName>
    </submittedName>
</protein>
<dbReference type="GO" id="GO:0003700">
    <property type="term" value="F:DNA-binding transcription factor activity"/>
    <property type="evidence" value="ECO:0007669"/>
    <property type="project" value="InterPro"/>
</dbReference>
<feature type="domain" description="HTH marR-type" evidence="1">
    <location>
        <begin position="23"/>
        <end position="158"/>
    </location>
</feature>
<dbReference type="Gene3D" id="1.10.10.10">
    <property type="entry name" value="Winged helix-like DNA-binding domain superfamily/Winged helix DNA-binding domain"/>
    <property type="match status" value="1"/>
</dbReference>
<keyword evidence="3" id="KW-1185">Reference proteome</keyword>
<gene>
    <name evidence="2" type="ORF">E3T39_08780</name>
</gene>